<dbReference type="GO" id="GO:0042981">
    <property type="term" value="P:regulation of apoptotic process"/>
    <property type="evidence" value="ECO:0007669"/>
    <property type="project" value="TreeGrafter"/>
</dbReference>
<evidence type="ECO:0000256" key="1">
    <source>
        <dbReference type="SAM" id="MobiDB-lite"/>
    </source>
</evidence>
<name>A0A2J7R2S1_9NEOP</name>
<feature type="region of interest" description="Disordered" evidence="1">
    <location>
        <begin position="204"/>
        <end position="227"/>
    </location>
</feature>
<feature type="domain" description="UDENN" evidence="2">
    <location>
        <begin position="1"/>
        <end position="158"/>
    </location>
</feature>
<accession>A0A2J7R2S1</accession>
<evidence type="ECO:0000313" key="4">
    <source>
        <dbReference type="Proteomes" id="UP000235965"/>
    </source>
</evidence>
<dbReference type="EMBL" id="NEVH01007828">
    <property type="protein sequence ID" value="PNF35128.1"/>
    <property type="molecule type" value="Genomic_DNA"/>
</dbReference>
<dbReference type="STRING" id="105785.A0A2J7R2S1"/>
<dbReference type="GO" id="GO:0005829">
    <property type="term" value="C:cytosol"/>
    <property type="evidence" value="ECO:0007669"/>
    <property type="project" value="TreeGrafter"/>
</dbReference>
<feature type="compositionally biased region" description="Low complexity" evidence="1">
    <location>
        <begin position="305"/>
        <end position="319"/>
    </location>
</feature>
<dbReference type="AlphaFoldDB" id="A0A2J7R2S1"/>
<dbReference type="InterPro" id="IPR037516">
    <property type="entry name" value="Tripartite_DENN"/>
</dbReference>
<dbReference type="GO" id="GO:0032483">
    <property type="term" value="P:regulation of Rab protein signal transduction"/>
    <property type="evidence" value="ECO:0007669"/>
    <property type="project" value="TreeGrafter"/>
</dbReference>
<proteinExistence type="predicted"/>
<sequence length="426" mass="46479">MQVETITGVVRRDSIVSPVSMQMVPPQYRSTLYQLPFAAASRRESMASQQIVQPPKLHPQSTGAAATGFNPFIYGSDVDSVDVTTRVAMVRFFNSQNLLANFTEHTRTLRLYPRPVVAFQINSFLRSRPRTSHFLSRFARTQAVEFLAEWSLMPSNVAFLRVHTGVFDPTLIGDKPKWYAHTLEPIRFTVWDQSSSLNGALRSLRQQEQPTDESGSDSEGAESTSSSYSSLSDFVSEMVSSDLSPSFPSGTSHPDHSAEMFAPQPAVLSSGLDLRSVYHPPSVLQLPGTSVEEDAVAATEHPESPHSTSSSHSDLSSPSFNRDSELEFAARLRGDIPDSSSLPLRTETTDKEEITSPGGESDSNSTTTTPKTVISNQSSLPHHSPTPSLGSETSLGGSDRDRPATPKPTPRLARSVTPVSWLHCCT</sequence>
<reference evidence="3 4" key="1">
    <citation type="submission" date="2017-12" db="EMBL/GenBank/DDBJ databases">
        <title>Hemimetabolous genomes reveal molecular basis of termite eusociality.</title>
        <authorList>
            <person name="Harrison M.C."/>
            <person name="Jongepier E."/>
            <person name="Robertson H.M."/>
            <person name="Arning N."/>
            <person name="Bitard-Feildel T."/>
            <person name="Chao H."/>
            <person name="Childers C.P."/>
            <person name="Dinh H."/>
            <person name="Doddapaneni H."/>
            <person name="Dugan S."/>
            <person name="Gowin J."/>
            <person name="Greiner C."/>
            <person name="Han Y."/>
            <person name="Hu H."/>
            <person name="Hughes D.S.T."/>
            <person name="Huylmans A.-K."/>
            <person name="Kemena C."/>
            <person name="Kremer L.P.M."/>
            <person name="Lee S.L."/>
            <person name="Lopez-Ezquerra A."/>
            <person name="Mallet L."/>
            <person name="Monroy-Kuhn J.M."/>
            <person name="Moser A."/>
            <person name="Murali S.C."/>
            <person name="Muzny D.M."/>
            <person name="Otani S."/>
            <person name="Piulachs M.-D."/>
            <person name="Poelchau M."/>
            <person name="Qu J."/>
            <person name="Schaub F."/>
            <person name="Wada-Katsumata A."/>
            <person name="Worley K.C."/>
            <person name="Xie Q."/>
            <person name="Ylla G."/>
            <person name="Poulsen M."/>
            <person name="Gibbs R.A."/>
            <person name="Schal C."/>
            <person name="Richards S."/>
            <person name="Belles X."/>
            <person name="Korb J."/>
            <person name="Bornberg-Bauer E."/>
        </authorList>
    </citation>
    <scope>NUCLEOTIDE SEQUENCE [LARGE SCALE GENOMIC DNA]</scope>
    <source>
        <tissue evidence="3">Whole body</tissue>
    </source>
</reference>
<dbReference type="OrthoDB" id="6282239at2759"/>
<dbReference type="SMART" id="SM00801">
    <property type="entry name" value="dDENN"/>
    <property type="match status" value="1"/>
</dbReference>
<organism evidence="3 4">
    <name type="scientific">Cryptotermes secundus</name>
    <dbReference type="NCBI Taxonomy" id="105785"/>
    <lineage>
        <taxon>Eukaryota</taxon>
        <taxon>Metazoa</taxon>
        <taxon>Ecdysozoa</taxon>
        <taxon>Arthropoda</taxon>
        <taxon>Hexapoda</taxon>
        <taxon>Insecta</taxon>
        <taxon>Pterygota</taxon>
        <taxon>Neoptera</taxon>
        <taxon>Polyneoptera</taxon>
        <taxon>Dictyoptera</taxon>
        <taxon>Blattodea</taxon>
        <taxon>Blattoidea</taxon>
        <taxon>Termitoidae</taxon>
        <taxon>Kalotermitidae</taxon>
        <taxon>Cryptotermitinae</taxon>
        <taxon>Cryptotermes</taxon>
    </lineage>
</organism>
<feature type="compositionally biased region" description="Low complexity" evidence="1">
    <location>
        <begin position="378"/>
        <end position="391"/>
    </location>
</feature>
<dbReference type="PANTHER" id="PTHR13008:SF7">
    <property type="entry name" value="MAP KINASE-ACTIVATING DEATH DOMAIN PROTEIN"/>
    <property type="match status" value="1"/>
</dbReference>
<protein>
    <recommendedName>
        <fullName evidence="2">UDENN domain-containing protein</fullName>
    </recommendedName>
</protein>
<feature type="region of interest" description="Disordered" evidence="1">
    <location>
        <begin position="285"/>
        <end position="426"/>
    </location>
</feature>
<feature type="compositionally biased region" description="Polar residues" evidence="1">
    <location>
        <begin position="361"/>
        <end position="377"/>
    </location>
</feature>
<feature type="compositionally biased region" description="Acidic residues" evidence="1">
    <location>
        <begin position="210"/>
        <end position="220"/>
    </location>
</feature>
<dbReference type="Proteomes" id="UP000235965">
    <property type="component" value="Unassembled WGS sequence"/>
</dbReference>
<dbReference type="PANTHER" id="PTHR13008">
    <property type="entry name" value="MAP-KINASE ACTIVATING DEATH DOMAIN PROTEIN MADD /DENN/AEX-3 C.ELEGANS"/>
    <property type="match status" value="1"/>
</dbReference>
<dbReference type="PROSITE" id="PS50211">
    <property type="entry name" value="DENN"/>
    <property type="match status" value="1"/>
</dbReference>
<dbReference type="InterPro" id="IPR039980">
    <property type="entry name" value="MADD"/>
</dbReference>
<dbReference type="GO" id="GO:0005085">
    <property type="term" value="F:guanyl-nucleotide exchange factor activity"/>
    <property type="evidence" value="ECO:0007669"/>
    <property type="project" value="TreeGrafter"/>
</dbReference>
<keyword evidence="4" id="KW-1185">Reference proteome</keyword>
<comment type="caution">
    <text evidence="3">The sequence shown here is derived from an EMBL/GenBank/DDBJ whole genome shotgun (WGS) entry which is preliminary data.</text>
</comment>
<dbReference type="InterPro" id="IPR005112">
    <property type="entry name" value="dDENN_dom"/>
</dbReference>
<evidence type="ECO:0000313" key="3">
    <source>
        <dbReference type="EMBL" id="PNF35128.1"/>
    </source>
</evidence>
<feature type="compositionally biased region" description="Basic and acidic residues" evidence="1">
    <location>
        <begin position="322"/>
        <end position="336"/>
    </location>
</feature>
<dbReference type="InParanoid" id="A0A2J7R2S1"/>
<evidence type="ECO:0000259" key="2">
    <source>
        <dbReference type="PROSITE" id="PS50211"/>
    </source>
</evidence>
<gene>
    <name evidence="3" type="ORF">B7P43_G09461</name>
</gene>